<evidence type="ECO:0000256" key="1">
    <source>
        <dbReference type="SAM" id="MobiDB-lite"/>
    </source>
</evidence>
<protein>
    <recommendedName>
        <fullName evidence="2">HNH nuclease domain-containing protein</fullName>
    </recommendedName>
</protein>
<reference evidence="3 4" key="1">
    <citation type="journal article" date="2025" name="Microbiol. Resour. Announc.">
        <title>Draft genome sequences for Neonectria magnoliae and Neonectria punicea, canker pathogens of Liriodendron tulipifera and Acer saccharum in West Virginia.</title>
        <authorList>
            <person name="Petronek H.M."/>
            <person name="Kasson M.T."/>
            <person name="Metheny A.M."/>
            <person name="Stauder C.M."/>
            <person name="Lovett B."/>
            <person name="Lynch S.C."/>
            <person name="Garnas J.R."/>
            <person name="Kasson L.R."/>
            <person name="Stajich J.E."/>
        </authorList>
    </citation>
    <scope>NUCLEOTIDE SEQUENCE [LARGE SCALE GENOMIC DNA]</scope>
    <source>
        <strain evidence="3 4">NRRL 64651</strain>
    </source>
</reference>
<feature type="compositionally biased region" description="Low complexity" evidence="1">
    <location>
        <begin position="129"/>
        <end position="146"/>
    </location>
</feature>
<name>A0ABR1ICB7_9HYPO</name>
<gene>
    <name evidence="3" type="ORF">QQZ08_003005</name>
</gene>
<feature type="domain" description="HNH nuclease" evidence="2">
    <location>
        <begin position="190"/>
        <end position="256"/>
    </location>
</feature>
<dbReference type="EMBL" id="JAZAVK010000019">
    <property type="protein sequence ID" value="KAK7430486.1"/>
    <property type="molecule type" value="Genomic_DNA"/>
</dbReference>
<sequence length="437" mass="48405">MRRGDNGDEDLAFSFAGFVNAVEDEELPQLPVLIAGTDLNQPVSAPRFDYQSDDASNRRLARFRIIRHRPCSLAPEEPLAVHITSGCANHIAVPARRHEPRYLPPKKASSDARFAAFPLRKTARMRRTSQSPSKRSASGSGSISPSKGDDEDEAVDDMVAPPKLNIAETYARQIIASFRASPSALVPAHGPALQACHIVPQQHYHLYPVPGFHDGPEDLVSPRRLAAAWERSWSPENGILLLSHLHELFDIRLVSIHPDSLRVRIFVPYDVLLDFHGRIATVPEDIDRMALRHHYDMCCIENMAAKMPYAEQLPTAIDSALAGTSGVNSPLSGRSSIPDLSTQAQAHQTRRKDETAREPSKRSRPFGDDIADCPGTSSDGARSSPDETLLSVGKEVRGRKRQRVDYDLSYDRLVTPESSVEFLADVNWELGKLVRHT</sequence>
<evidence type="ECO:0000313" key="3">
    <source>
        <dbReference type="EMBL" id="KAK7430486.1"/>
    </source>
</evidence>
<feature type="compositionally biased region" description="Basic and acidic residues" evidence="1">
    <location>
        <begin position="351"/>
        <end position="367"/>
    </location>
</feature>
<feature type="region of interest" description="Disordered" evidence="1">
    <location>
        <begin position="328"/>
        <end position="396"/>
    </location>
</feature>
<evidence type="ECO:0000259" key="2">
    <source>
        <dbReference type="Pfam" id="PF13391"/>
    </source>
</evidence>
<accession>A0ABR1ICB7</accession>
<organism evidence="3 4">
    <name type="scientific">Neonectria magnoliae</name>
    <dbReference type="NCBI Taxonomy" id="2732573"/>
    <lineage>
        <taxon>Eukaryota</taxon>
        <taxon>Fungi</taxon>
        <taxon>Dikarya</taxon>
        <taxon>Ascomycota</taxon>
        <taxon>Pezizomycotina</taxon>
        <taxon>Sordariomycetes</taxon>
        <taxon>Hypocreomycetidae</taxon>
        <taxon>Hypocreales</taxon>
        <taxon>Nectriaceae</taxon>
        <taxon>Neonectria</taxon>
    </lineage>
</organism>
<evidence type="ECO:0000313" key="4">
    <source>
        <dbReference type="Proteomes" id="UP001498421"/>
    </source>
</evidence>
<keyword evidence="4" id="KW-1185">Reference proteome</keyword>
<feature type="compositionally biased region" description="Polar residues" evidence="1">
    <location>
        <begin position="328"/>
        <end position="347"/>
    </location>
</feature>
<feature type="region of interest" description="Disordered" evidence="1">
    <location>
        <begin position="119"/>
        <end position="155"/>
    </location>
</feature>
<dbReference type="InterPro" id="IPR003615">
    <property type="entry name" value="HNH_nuc"/>
</dbReference>
<proteinExistence type="predicted"/>
<dbReference type="Proteomes" id="UP001498421">
    <property type="component" value="Unassembled WGS sequence"/>
</dbReference>
<comment type="caution">
    <text evidence="3">The sequence shown here is derived from an EMBL/GenBank/DDBJ whole genome shotgun (WGS) entry which is preliminary data.</text>
</comment>
<dbReference type="Pfam" id="PF13391">
    <property type="entry name" value="HNH_2"/>
    <property type="match status" value="1"/>
</dbReference>